<keyword evidence="6" id="KW-0949">S-adenosyl-L-methionine</keyword>
<dbReference type="Gene3D" id="3.40.50.150">
    <property type="entry name" value="Vaccinia Virus protein VP39"/>
    <property type="match status" value="1"/>
</dbReference>
<evidence type="ECO:0000256" key="2">
    <source>
        <dbReference type="ARBA" id="ARBA00009026"/>
    </source>
</evidence>
<dbReference type="EC" id="2.1.1.386" evidence="11"/>
<dbReference type="PANTHER" id="PTHR21404">
    <property type="entry name" value="HEN1"/>
    <property type="match status" value="1"/>
</dbReference>
<dbReference type="InterPro" id="IPR013217">
    <property type="entry name" value="Methyltransf_12"/>
</dbReference>
<dbReference type="GO" id="GO:0003723">
    <property type="term" value="F:RNA binding"/>
    <property type="evidence" value="ECO:0007669"/>
    <property type="project" value="UniProtKB-KW"/>
</dbReference>
<keyword evidence="5 15" id="KW-0808">Transferase</keyword>
<evidence type="ECO:0000259" key="13">
    <source>
        <dbReference type="Pfam" id="PF08242"/>
    </source>
</evidence>
<evidence type="ECO:0000256" key="12">
    <source>
        <dbReference type="ARBA" id="ARBA00048418"/>
    </source>
</evidence>
<dbReference type="InterPro" id="IPR026610">
    <property type="entry name" value="Hen1"/>
</dbReference>
<dbReference type="HOGENOM" id="CLU_042787_0_0_9"/>
<dbReference type="eggNOG" id="COG2227">
    <property type="taxonomic scope" value="Bacteria"/>
</dbReference>
<dbReference type="NCBIfam" id="TIGR04074">
    <property type="entry name" value="bacter_Hen1"/>
    <property type="match status" value="1"/>
</dbReference>
<dbReference type="OrthoDB" id="626362at2"/>
<dbReference type="InterPro" id="IPR024740">
    <property type="entry name" value="Hen1_N"/>
</dbReference>
<dbReference type="STRING" id="720554.Clocl_0742"/>
<reference evidence="15 16" key="2">
    <citation type="journal article" date="2012" name="Stand. Genomic Sci.">
        <title>Complete Genome Sequence of Clostridium clariflavum DSM 19732.</title>
        <authorList>
            <person name="Izquierdo J.A."/>
            <person name="Goodwin L."/>
            <person name="Davenport K.W."/>
            <person name="Teshima H."/>
            <person name="Bruce D."/>
            <person name="Detter C."/>
            <person name="Tapia R."/>
            <person name="Han S."/>
            <person name="Land M."/>
            <person name="Hauser L."/>
            <person name="Jeffries C.D."/>
            <person name="Han J."/>
            <person name="Pitluck S."/>
            <person name="Nolan M."/>
            <person name="Chen A."/>
            <person name="Huntemann M."/>
            <person name="Mavromatis K."/>
            <person name="Mikhailova N."/>
            <person name="Liolios K."/>
            <person name="Woyke T."/>
            <person name="Lynd L.R."/>
        </authorList>
    </citation>
    <scope>NUCLEOTIDE SEQUENCE [LARGE SCALE GENOMIC DNA]</scope>
    <source>
        <strain evidence="16">DSM 19732 / NBRC 101661 / EBR45</strain>
    </source>
</reference>
<dbReference type="InterPro" id="IPR024026">
    <property type="entry name" value="3'-RNA_MeTfrase_Hen1_bac"/>
</dbReference>
<keyword evidence="10" id="KW-0943">RNA-mediated gene silencing</keyword>
<feature type="domain" description="Methyltransferase type 12" evidence="13">
    <location>
        <begin position="290"/>
        <end position="382"/>
    </location>
</feature>
<proteinExistence type="inferred from homology"/>
<evidence type="ECO:0000259" key="14">
    <source>
        <dbReference type="Pfam" id="PF12623"/>
    </source>
</evidence>
<evidence type="ECO:0000256" key="9">
    <source>
        <dbReference type="ARBA" id="ARBA00022884"/>
    </source>
</evidence>
<evidence type="ECO:0000256" key="10">
    <source>
        <dbReference type="ARBA" id="ARBA00023158"/>
    </source>
</evidence>
<dbReference type="RefSeq" id="WP_014254071.1">
    <property type="nucleotide sequence ID" value="NC_016627.1"/>
</dbReference>
<evidence type="ECO:0000256" key="11">
    <source>
        <dbReference type="ARBA" id="ARBA00035025"/>
    </source>
</evidence>
<dbReference type="GO" id="GO:0090486">
    <property type="term" value="F:small RNA 2'-O-methyltransferase activity"/>
    <property type="evidence" value="ECO:0007669"/>
    <property type="project" value="UniProtKB-EC"/>
</dbReference>
<dbReference type="PANTHER" id="PTHR21404:SF3">
    <property type="entry name" value="SMALL RNA 2'-O-METHYLTRANSFERASE"/>
    <property type="match status" value="1"/>
</dbReference>
<sequence length="465" mass="53302" precursor="true">MILTITYTQPPATDLGYLLHKNPSRPQTFELSFGKAHVFYPEATKEICTVALLLDIDPIDLVRGRKGASYEGGLFDYVNDRPYVASSFLSVAISNVFGTAMSGKSKDRPELVSMELPLQAKIIMLPCKGGEEIIYRLFEPLGYKVAVEGYMLDEKFPEWGQSRYYTVSLEGKVRLQDLLNHIYVLIPVLDSEKHYWVGEDEIDKLIHHGEGWLINHPEKELITGRYLKRKKSLVSQALKRLLENSGVTADEYEPEAPSQQEENEKKLNLNQQRLGTVIAVLKSVNARKVIDLGCGEGKLLQLLLKDKSFEQITGVDVSYSVLERAKENLKIDRLPEMQRKRINLFQGSLLYRDKRFSGYDAATVIEVIEHLDENRLKAFEKVLFKFARPQTVIVSTPNKEYNSHYANLLEGDMRHRDHRFEWSRKEFETWAVKVAQNYGYNVRFLQIGEVDDELGSPTQMGVFTL</sequence>
<evidence type="ECO:0000313" key="16">
    <source>
        <dbReference type="Proteomes" id="UP000005435"/>
    </source>
</evidence>
<dbReference type="SUPFAM" id="SSF53335">
    <property type="entry name" value="S-adenosyl-L-methionine-dependent methyltransferases"/>
    <property type="match status" value="1"/>
</dbReference>
<dbReference type="Proteomes" id="UP000005435">
    <property type="component" value="Chromosome"/>
</dbReference>
<name>G8LV88_ACECE</name>
<dbReference type="GO" id="GO:0031047">
    <property type="term" value="P:regulatory ncRNA-mediated gene silencing"/>
    <property type="evidence" value="ECO:0007669"/>
    <property type="project" value="UniProtKB-KW"/>
</dbReference>
<gene>
    <name evidence="15" type="ordered locus">Clocl_0742</name>
</gene>
<dbReference type="Gene3D" id="3.30.1610.20">
    <property type="entry name" value="Hen1, N-terminal domain"/>
    <property type="match status" value="1"/>
</dbReference>
<dbReference type="AlphaFoldDB" id="G8LV88"/>
<dbReference type="EMBL" id="CP003065">
    <property type="protein sequence ID" value="AEV67442.1"/>
    <property type="molecule type" value="Genomic_DNA"/>
</dbReference>
<dbReference type="GO" id="GO:0046872">
    <property type="term" value="F:metal ion binding"/>
    <property type="evidence" value="ECO:0007669"/>
    <property type="project" value="UniProtKB-KW"/>
</dbReference>
<evidence type="ECO:0000256" key="8">
    <source>
        <dbReference type="ARBA" id="ARBA00022842"/>
    </source>
</evidence>
<dbReference type="CDD" id="cd02440">
    <property type="entry name" value="AdoMet_MTases"/>
    <property type="match status" value="1"/>
</dbReference>
<dbReference type="InterPro" id="IPR038546">
    <property type="entry name" value="Hen1_N_sf"/>
</dbReference>
<protein>
    <recommendedName>
        <fullName evidence="3">Small RNA 2'-O-methyltransferase</fullName>
        <ecNumber evidence="11">2.1.1.386</ecNumber>
    </recommendedName>
</protein>
<evidence type="ECO:0000256" key="5">
    <source>
        <dbReference type="ARBA" id="ARBA00022679"/>
    </source>
</evidence>
<evidence type="ECO:0000256" key="7">
    <source>
        <dbReference type="ARBA" id="ARBA00022723"/>
    </source>
</evidence>
<dbReference type="GO" id="GO:0001510">
    <property type="term" value="P:RNA methylation"/>
    <property type="evidence" value="ECO:0007669"/>
    <property type="project" value="InterPro"/>
</dbReference>
<evidence type="ECO:0000256" key="3">
    <source>
        <dbReference type="ARBA" id="ARBA00021330"/>
    </source>
</evidence>
<keyword evidence="16" id="KW-1185">Reference proteome</keyword>
<keyword evidence="9" id="KW-0694">RNA-binding</keyword>
<comment type="cofactor">
    <cofactor evidence="1">
        <name>Mg(2+)</name>
        <dbReference type="ChEBI" id="CHEBI:18420"/>
    </cofactor>
</comment>
<accession>G8LV88</accession>
<dbReference type="Pfam" id="PF12623">
    <property type="entry name" value="Hen1_L"/>
    <property type="match status" value="1"/>
</dbReference>
<keyword evidence="8" id="KW-0460">Magnesium</keyword>
<evidence type="ECO:0000313" key="15">
    <source>
        <dbReference type="EMBL" id="AEV67442.1"/>
    </source>
</evidence>
<evidence type="ECO:0000256" key="4">
    <source>
        <dbReference type="ARBA" id="ARBA00022603"/>
    </source>
</evidence>
<dbReference type="KEGG" id="ccl:Clocl_0742"/>
<keyword evidence="7" id="KW-0479">Metal-binding</keyword>
<reference evidence="16" key="1">
    <citation type="submission" date="2011-12" db="EMBL/GenBank/DDBJ databases">
        <title>Complete sequence of Clostridium clariflavum DSM 19732.</title>
        <authorList>
            <consortium name="US DOE Joint Genome Institute"/>
            <person name="Lucas S."/>
            <person name="Han J."/>
            <person name="Lapidus A."/>
            <person name="Cheng J.-F."/>
            <person name="Goodwin L."/>
            <person name="Pitluck S."/>
            <person name="Peters L."/>
            <person name="Teshima H."/>
            <person name="Detter J.C."/>
            <person name="Han C."/>
            <person name="Tapia R."/>
            <person name="Land M."/>
            <person name="Hauser L."/>
            <person name="Kyrpides N."/>
            <person name="Ivanova N."/>
            <person name="Pagani I."/>
            <person name="Kitzmiller T."/>
            <person name="Lynd L."/>
            <person name="Izquierdo J."/>
            <person name="Woyke T."/>
        </authorList>
    </citation>
    <scope>NUCLEOTIDE SEQUENCE [LARGE SCALE GENOMIC DNA]</scope>
    <source>
        <strain evidence="16">DSM 19732 / NBRC 101661 / EBR45</strain>
    </source>
</reference>
<comment type="similarity">
    <text evidence="2">Belongs to the methyltransferase superfamily. HEN1 family.</text>
</comment>
<comment type="catalytic activity">
    <reaction evidence="12">
        <text>small RNA 3'-end nucleotide + S-adenosyl-L-methionine = small RNA 3'-end 2'-O-methylnucleotide + S-adenosyl-L-homocysteine + H(+)</text>
        <dbReference type="Rhea" id="RHEA:37887"/>
        <dbReference type="Rhea" id="RHEA-COMP:10415"/>
        <dbReference type="Rhea" id="RHEA-COMP:10416"/>
        <dbReference type="ChEBI" id="CHEBI:15378"/>
        <dbReference type="ChEBI" id="CHEBI:57856"/>
        <dbReference type="ChEBI" id="CHEBI:59789"/>
        <dbReference type="ChEBI" id="CHEBI:74896"/>
        <dbReference type="ChEBI" id="CHEBI:74898"/>
        <dbReference type="EC" id="2.1.1.386"/>
    </reaction>
</comment>
<evidence type="ECO:0000256" key="6">
    <source>
        <dbReference type="ARBA" id="ARBA00022691"/>
    </source>
</evidence>
<dbReference type="InterPro" id="IPR029063">
    <property type="entry name" value="SAM-dependent_MTases_sf"/>
</dbReference>
<evidence type="ECO:0000256" key="1">
    <source>
        <dbReference type="ARBA" id="ARBA00001946"/>
    </source>
</evidence>
<dbReference type="Pfam" id="PF08242">
    <property type="entry name" value="Methyltransf_12"/>
    <property type="match status" value="1"/>
</dbReference>
<feature type="domain" description="Hen1 N-terminal" evidence="14">
    <location>
        <begin position="1"/>
        <end position="241"/>
    </location>
</feature>
<keyword evidence="4 15" id="KW-0489">Methyltransferase</keyword>
<organism evidence="15 16">
    <name type="scientific">Acetivibrio clariflavus (strain DSM 19732 / NBRC 101661 / EBR45)</name>
    <name type="common">Clostridium clariflavum</name>
    <dbReference type="NCBI Taxonomy" id="720554"/>
    <lineage>
        <taxon>Bacteria</taxon>
        <taxon>Bacillati</taxon>
        <taxon>Bacillota</taxon>
        <taxon>Clostridia</taxon>
        <taxon>Eubacteriales</taxon>
        <taxon>Oscillospiraceae</taxon>
        <taxon>Acetivibrio</taxon>
    </lineage>
</organism>